<feature type="region of interest" description="Disordered" evidence="1">
    <location>
        <begin position="214"/>
        <end position="236"/>
    </location>
</feature>
<gene>
    <name evidence="2" type="ORF">HHI36_013281</name>
</gene>
<comment type="caution">
    <text evidence="2">The sequence shown here is derived from an EMBL/GenBank/DDBJ whole genome shotgun (WGS) entry which is preliminary data.</text>
</comment>
<dbReference type="EMBL" id="JABFTP020000103">
    <property type="protein sequence ID" value="KAL3277940.1"/>
    <property type="molecule type" value="Genomic_DNA"/>
</dbReference>
<proteinExistence type="predicted"/>
<evidence type="ECO:0000313" key="3">
    <source>
        <dbReference type="Proteomes" id="UP001516400"/>
    </source>
</evidence>
<feature type="compositionally biased region" description="Basic and acidic residues" evidence="1">
    <location>
        <begin position="226"/>
        <end position="236"/>
    </location>
</feature>
<evidence type="ECO:0000313" key="2">
    <source>
        <dbReference type="EMBL" id="KAL3277940.1"/>
    </source>
</evidence>
<keyword evidence="3" id="KW-1185">Reference proteome</keyword>
<name>A0ABD2NHT2_9CUCU</name>
<protein>
    <submittedName>
        <fullName evidence="2">Uncharacterized protein</fullName>
    </submittedName>
</protein>
<feature type="region of interest" description="Disordered" evidence="1">
    <location>
        <begin position="62"/>
        <end position="166"/>
    </location>
</feature>
<evidence type="ECO:0000256" key="1">
    <source>
        <dbReference type="SAM" id="MobiDB-lite"/>
    </source>
</evidence>
<accession>A0ABD2NHT2</accession>
<feature type="compositionally biased region" description="Low complexity" evidence="1">
    <location>
        <begin position="121"/>
        <end position="157"/>
    </location>
</feature>
<dbReference type="Proteomes" id="UP001516400">
    <property type="component" value="Unassembled WGS sequence"/>
</dbReference>
<sequence length="236" mass="25208">MEGDPKNVANHYNEYLSKIIPELLRGRDVAELVCNIPNNPQSMILTPVNVKEIEELANTLTENHTNGDDEDENMSGADSSGDTSDGENGDGDNPLQIYIPPEITIKPCSSPNDTAQPPAKSSRASTQSSASSISYSSPTYTSTSNIKTSSSSSSSSSNPPPLLSPLVYQTPQGMMYAQSNGSGVLFSLAQTDPNTTQPQFITIPLSMVATNGQGELDLSKRKTRLPVKDEPHDAMS</sequence>
<reference evidence="2 3" key="1">
    <citation type="journal article" date="2021" name="BMC Biol.">
        <title>Horizontally acquired antibacterial genes associated with adaptive radiation of ladybird beetles.</title>
        <authorList>
            <person name="Li H.S."/>
            <person name="Tang X.F."/>
            <person name="Huang Y.H."/>
            <person name="Xu Z.Y."/>
            <person name="Chen M.L."/>
            <person name="Du X.Y."/>
            <person name="Qiu B.Y."/>
            <person name="Chen P.T."/>
            <person name="Zhang W."/>
            <person name="Slipinski A."/>
            <person name="Escalona H.E."/>
            <person name="Waterhouse R.M."/>
            <person name="Zwick A."/>
            <person name="Pang H."/>
        </authorList>
    </citation>
    <scope>NUCLEOTIDE SEQUENCE [LARGE SCALE GENOMIC DNA]</scope>
    <source>
        <strain evidence="2">SYSU2018</strain>
    </source>
</reference>
<organism evidence="2 3">
    <name type="scientific">Cryptolaemus montrouzieri</name>
    <dbReference type="NCBI Taxonomy" id="559131"/>
    <lineage>
        <taxon>Eukaryota</taxon>
        <taxon>Metazoa</taxon>
        <taxon>Ecdysozoa</taxon>
        <taxon>Arthropoda</taxon>
        <taxon>Hexapoda</taxon>
        <taxon>Insecta</taxon>
        <taxon>Pterygota</taxon>
        <taxon>Neoptera</taxon>
        <taxon>Endopterygota</taxon>
        <taxon>Coleoptera</taxon>
        <taxon>Polyphaga</taxon>
        <taxon>Cucujiformia</taxon>
        <taxon>Coccinelloidea</taxon>
        <taxon>Coccinellidae</taxon>
        <taxon>Scymninae</taxon>
        <taxon>Scymnini</taxon>
        <taxon>Cryptolaemus</taxon>
    </lineage>
</organism>
<dbReference type="AlphaFoldDB" id="A0ABD2NHT2"/>